<dbReference type="AlphaFoldDB" id="A0A016WJP4"/>
<evidence type="ECO:0000313" key="2">
    <source>
        <dbReference type="Proteomes" id="UP000024635"/>
    </source>
</evidence>
<gene>
    <name evidence="1" type="primary">Acey_s0638.g976</name>
    <name evidence="1" type="ORF">Y032_0638g976</name>
</gene>
<dbReference type="Proteomes" id="UP000024635">
    <property type="component" value="Unassembled WGS sequence"/>
</dbReference>
<organism evidence="1 2">
    <name type="scientific">Ancylostoma ceylanicum</name>
    <dbReference type="NCBI Taxonomy" id="53326"/>
    <lineage>
        <taxon>Eukaryota</taxon>
        <taxon>Metazoa</taxon>
        <taxon>Ecdysozoa</taxon>
        <taxon>Nematoda</taxon>
        <taxon>Chromadorea</taxon>
        <taxon>Rhabditida</taxon>
        <taxon>Rhabditina</taxon>
        <taxon>Rhabditomorpha</taxon>
        <taxon>Strongyloidea</taxon>
        <taxon>Ancylostomatidae</taxon>
        <taxon>Ancylostomatinae</taxon>
        <taxon>Ancylostoma</taxon>
    </lineage>
</organism>
<sequence length="87" mass="9862">MTSIPACAARLRGVLAEAVDRSRPSRLTVILDEKQLAQSFCTLFKVCIEARRQRFNETKRKEYEEAANKAFSSEADIRSAVDLRKTV</sequence>
<keyword evidence="2" id="KW-1185">Reference proteome</keyword>
<dbReference type="EMBL" id="JARK01000238">
    <property type="protein sequence ID" value="EYC39870.1"/>
    <property type="molecule type" value="Genomic_DNA"/>
</dbReference>
<comment type="caution">
    <text evidence="1">The sequence shown here is derived from an EMBL/GenBank/DDBJ whole genome shotgun (WGS) entry which is preliminary data.</text>
</comment>
<protein>
    <submittedName>
        <fullName evidence="1">Uncharacterized protein</fullName>
    </submittedName>
</protein>
<name>A0A016WJP4_9BILA</name>
<reference evidence="2" key="1">
    <citation type="journal article" date="2015" name="Nat. Genet.">
        <title>The genome and transcriptome of the zoonotic hookworm Ancylostoma ceylanicum identify infection-specific gene families.</title>
        <authorList>
            <person name="Schwarz E.M."/>
            <person name="Hu Y."/>
            <person name="Antoshechkin I."/>
            <person name="Miller M.M."/>
            <person name="Sternberg P.W."/>
            <person name="Aroian R.V."/>
        </authorList>
    </citation>
    <scope>NUCLEOTIDE SEQUENCE</scope>
    <source>
        <strain evidence="2">HY135</strain>
    </source>
</reference>
<accession>A0A016WJP4</accession>
<evidence type="ECO:0000313" key="1">
    <source>
        <dbReference type="EMBL" id="EYC39870.1"/>
    </source>
</evidence>
<proteinExistence type="predicted"/>